<dbReference type="GO" id="GO:0016791">
    <property type="term" value="F:phosphatase activity"/>
    <property type="evidence" value="ECO:0007669"/>
    <property type="project" value="TreeGrafter"/>
</dbReference>
<dbReference type="AlphaFoldDB" id="A0A8T0FAK8"/>
<dbReference type="PANTHER" id="PTHR42850">
    <property type="entry name" value="METALLOPHOSPHOESTERASE"/>
    <property type="match status" value="1"/>
</dbReference>
<reference evidence="1" key="1">
    <citation type="journal article" date="2020" name="bioRxiv">
        <title>Chromosome-level reference genome of the European wasp spider Argiope bruennichi: a resource for studies on range expansion and evolutionary adaptation.</title>
        <authorList>
            <person name="Sheffer M.M."/>
            <person name="Hoppe A."/>
            <person name="Krehenwinkel H."/>
            <person name="Uhl G."/>
            <person name="Kuss A.W."/>
            <person name="Jensen L."/>
            <person name="Jensen C."/>
            <person name="Gillespie R.G."/>
            <person name="Hoff K.J."/>
            <person name="Prost S."/>
        </authorList>
    </citation>
    <scope>NUCLEOTIDE SEQUENCE</scope>
</reference>
<protein>
    <submittedName>
        <fullName evidence="1">Uncharacterized protein</fullName>
    </submittedName>
</protein>
<keyword evidence="2" id="KW-1185">Reference proteome</keyword>
<dbReference type="GO" id="GO:0005737">
    <property type="term" value="C:cytoplasm"/>
    <property type="evidence" value="ECO:0007669"/>
    <property type="project" value="TreeGrafter"/>
</dbReference>
<accession>A0A8T0FAK8</accession>
<dbReference type="InterPro" id="IPR029052">
    <property type="entry name" value="Metallo-depent_PP-like"/>
</dbReference>
<dbReference type="GO" id="GO:0000298">
    <property type="term" value="F:endopolyphosphatase activity"/>
    <property type="evidence" value="ECO:0007669"/>
    <property type="project" value="TreeGrafter"/>
</dbReference>
<evidence type="ECO:0000313" key="2">
    <source>
        <dbReference type="Proteomes" id="UP000807504"/>
    </source>
</evidence>
<dbReference type="PANTHER" id="PTHR42850:SF4">
    <property type="entry name" value="ZINC-DEPENDENT ENDOPOLYPHOSPHATASE"/>
    <property type="match status" value="1"/>
</dbReference>
<name>A0A8T0FAK8_ARGBR</name>
<evidence type="ECO:0000313" key="1">
    <source>
        <dbReference type="EMBL" id="KAF8787265.1"/>
    </source>
</evidence>
<comment type="caution">
    <text evidence="1">The sequence shown here is derived from an EMBL/GenBank/DDBJ whole genome shotgun (WGS) entry which is preliminary data.</text>
</comment>
<proteinExistence type="predicted"/>
<dbReference type="SUPFAM" id="SSF56300">
    <property type="entry name" value="Metallo-dependent phosphatases"/>
    <property type="match status" value="1"/>
</dbReference>
<reference evidence="1" key="2">
    <citation type="submission" date="2020-06" db="EMBL/GenBank/DDBJ databases">
        <authorList>
            <person name="Sheffer M."/>
        </authorList>
    </citation>
    <scope>NUCLEOTIDE SEQUENCE</scope>
</reference>
<dbReference type="InterPro" id="IPR050126">
    <property type="entry name" value="Ap4A_hydrolase"/>
</dbReference>
<organism evidence="1 2">
    <name type="scientific">Argiope bruennichi</name>
    <name type="common">Wasp spider</name>
    <name type="synonym">Aranea bruennichi</name>
    <dbReference type="NCBI Taxonomy" id="94029"/>
    <lineage>
        <taxon>Eukaryota</taxon>
        <taxon>Metazoa</taxon>
        <taxon>Ecdysozoa</taxon>
        <taxon>Arthropoda</taxon>
        <taxon>Chelicerata</taxon>
        <taxon>Arachnida</taxon>
        <taxon>Araneae</taxon>
        <taxon>Araneomorphae</taxon>
        <taxon>Entelegynae</taxon>
        <taxon>Araneoidea</taxon>
        <taxon>Araneidae</taxon>
        <taxon>Argiope</taxon>
    </lineage>
</organism>
<dbReference type="GO" id="GO:0006798">
    <property type="term" value="P:polyphosphate catabolic process"/>
    <property type="evidence" value="ECO:0007669"/>
    <property type="project" value="TreeGrafter"/>
</dbReference>
<dbReference type="Gene3D" id="3.60.21.10">
    <property type="match status" value="1"/>
</dbReference>
<dbReference type="Proteomes" id="UP000807504">
    <property type="component" value="Unassembled WGS sequence"/>
</dbReference>
<gene>
    <name evidence="1" type="ORF">HNY73_008882</name>
</gene>
<dbReference type="EMBL" id="JABXBU010000015">
    <property type="protein sequence ID" value="KAF8787265.1"/>
    <property type="molecule type" value="Genomic_DNA"/>
</dbReference>
<sequence length="174" mass="20069">MRPLAYLAKPNEEKSLLKLYASQASNNNTLKRRDRWMEYMSPADLEYLEELPYTISIPSLNSIIVHAGLLPGLSLERQRPWTMMNLRDITSDEECPGGFRTNPKKRRGHPWASKWKGPQHVYFGHDTKRKLQLYPFATGIDTSCFRGNYLTGLFISGPRAGAFVTQNAFRVYQR</sequence>